<dbReference type="InterPro" id="IPR029041">
    <property type="entry name" value="FAD-linked_oxidoreductase-like"/>
</dbReference>
<evidence type="ECO:0000313" key="3">
    <source>
        <dbReference type="EMBL" id="NIR75651.1"/>
    </source>
</evidence>
<dbReference type="GO" id="GO:0004657">
    <property type="term" value="F:proline dehydrogenase activity"/>
    <property type="evidence" value="ECO:0007669"/>
    <property type="project" value="InterPro"/>
</dbReference>
<feature type="domain" description="Proline dehydrogenase" evidence="2">
    <location>
        <begin position="44"/>
        <end position="308"/>
    </location>
</feature>
<gene>
    <name evidence="3" type="ORF">GWO12_11160</name>
</gene>
<dbReference type="PANTHER" id="PTHR13914:SF0">
    <property type="entry name" value="PROLINE DEHYDROGENASE 1, MITOCHONDRIAL"/>
    <property type="match status" value="1"/>
</dbReference>
<evidence type="ECO:0000256" key="1">
    <source>
        <dbReference type="ARBA" id="ARBA00023002"/>
    </source>
</evidence>
<organism evidence="3 4">
    <name type="scientific">Candidatus Kutchimonas denitrificans</name>
    <dbReference type="NCBI Taxonomy" id="3056748"/>
    <lineage>
        <taxon>Bacteria</taxon>
        <taxon>Pseudomonadati</taxon>
        <taxon>Gemmatimonadota</taxon>
        <taxon>Gemmatimonadia</taxon>
        <taxon>Candidatus Palauibacterales</taxon>
        <taxon>Candidatus Palauibacteraceae</taxon>
        <taxon>Candidatus Kutchimonas</taxon>
    </lineage>
</organism>
<dbReference type="PANTHER" id="PTHR13914">
    <property type="entry name" value="PROLINE OXIDASE"/>
    <property type="match status" value="1"/>
</dbReference>
<keyword evidence="1" id="KW-0560">Oxidoreductase</keyword>
<dbReference type="GO" id="GO:0006562">
    <property type="term" value="P:L-proline catabolic process"/>
    <property type="evidence" value="ECO:0007669"/>
    <property type="project" value="InterPro"/>
</dbReference>
<reference evidence="3 4" key="1">
    <citation type="submission" date="2020-01" db="EMBL/GenBank/DDBJ databases">
        <title>Genomes assembled from Gulf of Kutch pelagic sediment metagenomes.</title>
        <authorList>
            <person name="Chandrashekar M."/>
            <person name="Mahajan M.S."/>
            <person name="Dave K.J."/>
            <person name="Vatsa P."/>
            <person name="Nathani N.M."/>
        </authorList>
    </citation>
    <scope>NUCLEOTIDE SEQUENCE [LARGE SCALE GENOMIC DNA]</scope>
    <source>
        <strain evidence="3">KS3-K002</strain>
    </source>
</reference>
<dbReference type="Pfam" id="PF01619">
    <property type="entry name" value="Pro_dh"/>
    <property type="match status" value="1"/>
</dbReference>
<protein>
    <submittedName>
        <fullName evidence="3">Proline dehydrogenase</fullName>
    </submittedName>
</protein>
<accession>A0AAE4ZB78</accession>
<name>A0AAE4ZB78_9BACT</name>
<dbReference type="SUPFAM" id="SSF51730">
    <property type="entry name" value="FAD-linked oxidoreductase"/>
    <property type="match status" value="1"/>
</dbReference>
<dbReference type="AlphaFoldDB" id="A0AAE4ZB78"/>
<sequence>MRIWQQAMIRAARSSKAKSIMESWAPASSLARRFVAGFDLSEALRSCGRLRDEGLRASLYYLGEYVSDQNRIRHTVERKKAAARALAEDGFDVHLSVEPTQIGQLVSRETLWANAEAIARTVAESSRRRPGDGFDALMLNMDDVPLVDVTLSLYRHLIDFGLPAALTLQAYLRRTESDLAPLISRAARIRLVKGAFAAGPEVAFTRPEGIRDSYLRLSRRMLSRDARTAGFYPIFATHDGGLVEEIIGIADDAGWSREAYEFEMLYGVRREYQRSLQRRGLRVRVYAPFGEDWWPYAVRRIGESPGNAQLLLRALLPG</sequence>
<evidence type="ECO:0000313" key="4">
    <source>
        <dbReference type="Proteomes" id="UP000702544"/>
    </source>
</evidence>
<dbReference type="InterPro" id="IPR002872">
    <property type="entry name" value="Proline_DH_dom"/>
</dbReference>
<comment type="caution">
    <text evidence="3">The sequence shown here is derived from an EMBL/GenBank/DDBJ whole genome shotgun (WGS) entry which is preliminary data.</text>
</comment>
<evidence type="ECO:0000259" key="2">
    <source>
        <dbReference type="Pfam" id="PF01619"/>
    </source>
</evidence>
<dbReference type="EMBL" id="JAACAK010000088">
    <property type="protein sequence ID" value="NIR75651.1"/>
    <property type="molecule type" value="Genomic_DNA"/>
</dbReference>
<dbReference type="Gene3D" id="3.20.20.220">
    <property type="match status" value="1"/>
</dbReference>
<proteinExistence type="predicted"/>
<dbReference type="Proteomes" id="UP000702544">
    <property type="component" value="Unassembled WGS sequence"/>
</dbReference>
<dbReference type="InterPro" id="IPR015659">
    <property type="entry name" value="Proline_oxidase"/>
</dbReference>